<feature type="domain" description="Pyrrolo-quinoline quinone repeat" evidence="1">
    <location>
        <begin position="385"/>
        <end position="612"/>
    </location>
</feature>
<evidence type="ECO:0000259" key="1">
    <source>
        <dbReference type="Pfam" id="PF13360"/>
    </source>
</evidence>
<evidence type="ECO:0000313" key="2">
    <source>
        <dbReference type="EMBL" id="KIL36732.1"/>
    </source>
</evidence>
<dbReference type="Pfam" id="PF13360">
    <property type="entry name" value="PQQ_2"/>
    <property type="match status" value="1"/>
</dbReference>
<dbReference type="EMBL" id="JXAL01000006">
    <property type="protein sequence ID" value="KIL36732.1"/>
    <property type="molecule type" value="Genomic_DNA"/>
</dbReference>
<dbReference type="PANTHER" id="PTHR34512">
    <property type="entry name" value="CELL SURFACE PROTEIN"/>
    <property type="match status" value="1"/>
</dbReference>
<sequence length="770" mass="86526">MSAKQLDVIFGPVTDVKETYISINNMAHKVKLELYGTPDAQLMVYWSGEGRLLHAVFYDNDAVGERRSYLPALGGMQASSSGNNRVARNNGIALDQPATLYADASGYEWWGGERPIAATLVKSSLKYRVITLSDDFAELEEETGYRYWVPVWYLTKAASDIQEISPLVMQASGELPVSWYPESEGHAMLLKRGSVLYAYRRYGDWYGVAAPDRDNPDRQPGLLWVRKDQLVSMGKAPAWYSDVKSKEAASEVLSAVVRSELLPFVPQKRVREILGEPNFVEASENVAQYDQKARTLPVWRYENAKTQLVISWSEDGKLSNYQFRDVAGFSSFGLTGVPGPFVPSQPVDWDWRYRSDLAYNFLIDRIGNVLLVAGEDGGFSGMHENSNLYALDSDTGRKIWQFDFGHEAHFYGLSSDRKNIMFLKRSVKDGEEFYKLQSLQISTGTTVWEKTLRFKPGVLWNISLAVSDDIAAVLSQFTMDSEQKGQSFLEGWNMKTGKHLWKVKLPDSSEVSYTSIANQPVVLVQSNSDSANDGELRGYSPSSGKMLWTLHGRRLAGERELVDAQQSTQKWRGFWTRTTDKLIFVDAANGHDRLTLDLPADTRYSVIDDRYVFKNQETDNGPFPDDVELNSSLVDLQTGQSVWTVSGKAEYGERMDGVLFYTLDGKPMAYDLNNGRQLWDSDLVTAGPSVTYNGKRINASINTNIQSTDANGVYVMDSRNGQAEGRLLDVRVGYYDFTPEQLMAGYLRVIKGKLYVGSSNGYFGRLSKLR</sequence>
<comment type="caution">
    <text evidence="2">The sequence shown here is derived from an EMBL/GenBank/DDBJ whole genome shotgun (WGS) entry which is preliminary data.</text>
</comment>
<accession>A0ABR5A8J2</accession>
<organism evidence="2 3">
    <name type="scientific">Cohnella kolymensis</name>
    <dbReference type="NCBI Taxonomy" id="1590652"/>
    <lineage>
        <taxon>Bacteria</taxon>
        <taxon>Bacillati</taxon>
        <taxon>Bacillota</taxon>
        <taxon>Bacilli</taxon>
        <taxon>Bacillales</taxon>
        <taxon>Paenibacillaceae</taxon>
        <taxon>Cohnella</taxon>
    </lineage>
</organism>
<keyword evidence="3" id="KW-1185">Reference proteome</keyword>
<name>A0ABR5A8J2_9BACL</name>
<proteinExistence type="predicted"/>
<reference evidence="2 3" key="1">
    <citation type="submission" date="2014-12" db="EMBL/GenBank/DDBJ databases">
        <title>Draft genome sequence of Cohnella kolymensis strain B-2846.</title>
        <authorList>
            <person name="Karlyshev A.V."/>
            <person name="Kudryashova E.B."/>
        </authorList>
    </citation>
    <scope>NUCLEOTIDE SEQUENCE [LARGE SCALE GENOMIC DNA]</scope>
    <source>
        <strain evidence="2 3">VKM B-2846</strain>
    </source>
</reference>
<dbReference type="SUPFAM" id="SSF50998">
    <property type="entry name" value="Quinoprotein alcohol dehydrogenase-like"/>
    <property type="match status" value="1"/>
</dbReference>
<evidence type="ECO:0000313" key="3">
    <source>
        <dbReference type="Proteomes" id="UP000054526"/>
    </source>
</evidence>
<protein>
    <recommendedName>
        <fullName evidence="1">Pyrrolo-quinoline quinone repeat domain-containing protein</fullName>
    </recommendedName>
</protein>
<dbReference type="RefSeq" id="WP_041061398.1">
    <property type="nucleotide sequence ID" value="NZ_JXAL01000006.1"/>
</dbReference>
<dbReference type="Proteomes" id="UP000054526">
    <property type="component" value="Unassembled WGS sequence"/>
</dbReference>
<dbReference type="InterPro" id="IPR015943">
    <property type="entry name" value="WD40/YVTN_repeat-like_dom_sf"/>
</dbReference>
<dbReference type="PANTHER" id="PTHR34512:SF30">
    <property type="entry name" value="OUTER MEMBRANE PROTEIN ASSEMBLY FACTOR BAMB"/>
    <property type="match status" value="1"/>
</dbReference>
<dbReference type="InterPro" id="IPR011047">
    <property type="entry name" value="Quinoprotein_ADH-like_sf"/>
</dbReference>
<dbReference type="InterPro" id="IPR002372">
    <property type="entry name" value="PQQ_rpt_dom"/>
</dbReference>
<dbReference type="Gene3D" id="2.130.10.10">
    <property type="entry name" value="YVTN repeat-like/Quinoprotein amine dehydrogenase"/>
    <property type="match status" value="2"/>
</dbReference>
<gene>
    <name evidence="2" type="ORF">SD71_06995</name>
</gene>